<feature type="compositionally biased region" description="Basic and acidic residues" evidence="1">
    <location>
        <begin position="1"/>
        <end position="10"/>
    </location>
</feature>
<keyword evidence="2" id="KW-1133">Transmembrane helix</keyword>
<organism evidence="3">
    <name type="scientific">freshwater metagenome</name>
    <dbReference type="NCBI Taxonomy" id="449393"/>
    <lineage>
        <taxon>unclassified sequences</taxon>
        <taxon>metagenomes</taxon>
        <taxon>ecological metagenomes</taxon>
    </lineage>
</organism>
<dbReference type="AlphaFoldDB" id="A0A6J6J524"/>
<feature type="transmembrane region" description="Helical" evidence="2">
    <location>
        <begin position="42"/>
        <end position="63"/>
    </location>
</feature>
<keyword evidence="2" id="KW-0812">Transmembrane</keyword>
<keyword evidence="2" id="KW-0472">Membrane</keyword>
<protein>
    <submittedName>
        <fullName evidence="3">Unannotated protein</fullName>
    </submittedName>
</protein>
<gene>
    <name evidence="3" type="ORF">UFOPK2139_00285</name>
</gene>
<evidence type="ECO:0000256" key="1">
    <source>
        <dbReference type="SAM" id="MobiDB-lite"/>
    </source>
</evidence>
<evidence type="ECO:0000313" key="3">
    <source>
        <dbReference type="EMBL" id="CAB4631960.1"/>
    </source>
</evidence>
<name>A0A6J6J524_9ZZZZ</name>
<feature type="region of interest" description="Disordered" evidence="1">
    <location>
        <begin position="1"/>
        <end position="20"/>
    </location>
</feature>
<dbReference type="EMBL" id="CAEZVR010000038">
    <property type="protein sequence ID" value="CAB4631960.1"/>
    <property type="molecule type" value="Genomic_DNA"/>
</dbReference>
<sequence>MGSQTHKTEAPDLETASTSGGSFSRIKVAPIREINVKRPGSFFGFSFLIIARASSGVVFGPSLTPIGL</sequence>
<accession>A0A6J6J524</accession>
<proteinExistence type="predicted"/>
<evidence type="ECO:0000256" key="2">
    <source>
        <dbReference type="SAM" id="Phobius"/>
    </source>
</evidence>
<reference evidence="3" key="1">
    <citation type="submission" date="2020-05" db="EMBL/GenBank/DDBJ databases">
        <authorList>
            <person name="Chiriac C."/>
            <person name="Salcher M."/>
            <person name="Ghai R."/>
            <person name="Kavagutti S V."/>
        </authorList>
    </citation>
    <scope>NUCLEOTIDE SEQUENCE</scope>
</reference>